<proteinExistence type="predicted"/>
<dbReference type="PANTHER" id="PTHR37955:SF1">
    <property type="entry name" value="DEP DOMAIN-CONTAINING PROTEIN"/>
    <property type="match status" value="1"/>
</dbReference>
<comment type="caution">
    <text evidence="6">The sequence shown here is derived from an EMBL/GenBank/DDBJ whole genome shotgun (WGS) entry which is preliminary data.</text>
</comment>
<dbReference type="InterPro" id="IPR038665">
    <property type="entry name" value="Voltage-dep_anion_channel_sf"/>
</dbReference>
<feature type="transmembrane region" description="Helical" evidence="5">
    <location>
        <begin position="95"/>
        <end position="115"/>
    </location>
</feature>
<feature type="transmembrane region" description="Helical" evidence="5">
    <location>
        <begin position="239"/>
        <end position="260"/>
    </location>
</feature>
<keyword evidence="3 5" id="KW-1133">Transmembrane helix</keyword>
<accession>A0ABT8AXG8</accession>
<sequence length="334" mass="35114">MAAHSLPEQPKRPGGWRQVEALPVGLFAAVMGLTGLSVAWRLAQVRYGTPLWLAEAIGLAACAAFVAIAAGYAAKAFIAAPAVRAEFRHPIAGNLFGTPLISLLLLPIPLAPLSLTVARASWIVGAVGMTLFAWLIVTRWLSDRQQVAHATPAWIVPVVGLLDVPLALPMLGLPPMQGVMVFGLAVGLFFAVPLFTLILSRLLFEPPLPAALQPSLLILVAPFAVGFSAYVATTGAVDLFAEALFAVALFLLAVLLPKLAQFGRACPFRVSWWGVSFPLAAVAVAALRVATVQPGPATDLLALGLLTLATLVIAWLLGRTLIGLARGELRTLVQ</sequence>
<evidence type="ECO:0000256" key="4">
    <source>
        <dbReference type="ARBA" id="ARBA00023136"/>
    </source>
</evidence>
<keyword evidence="2 5" id="KW-0812">Transmembrane</keyword>
<feature type="transmembrane region" description="Helical" evidence="5">
    <location>
        <begin position="216"/>
        <end position="233"/>
    </location>
</feature>
<feature type="transmembrane region" description="Helical" evidence="5">
    <location>
        <begin position="121"/>
        <end position="141"/>
    </location>
</feature>
<evidence type="ECO:0000256" key="5">
    <source>
        <dbReference type="SAM" id="Phobius"/>
    </source>
</evidence>
<feature type="transmembrane region" description="Helical" evidence="5">
    <location>
        <begin position="302"/>
        <end position="322"/>
    </location>
</feature>
<evidence type="ECO:0000256" key="2">
    <source>
        <dbReference type="ARBA" id="ARBA00022692"/>
    </source>
</evidence>
<dbReference type="Pfam" id="PF03595">
    <property type="entry name" value="SLAC1"/>
    <property type="match status" value="1"/>
</dbReference>
<dbReference type="PANTHER" id="PTHR37955">
    <property type="entry name" value="TELLURITE RESISTANCE PROTEIN TEHA"/>
    <property type="match status" value="1"/>
</dbReference>
<evidence type="ECO:0000256" key="1">
    <source>
        <dbReference type="ARBA" id="ARBA00004141"/>
    </source>
</evidence>
<keyword evidence="4 5" id="KW-0472">Membrane</keyword>
<feature type="transmembrane region" description="Helical" evidence="5">
    <location>
        <begin position="272"/>
        <end position="290"/>
    </location>
</feature>
<feature type="transmembrane region" description="Helical" evidence="5">
    <location>
        <begin position="153"/>
        <end position="173"/>
    </location>
</feature>
<reference evidence="7" key="1">
    <citation type="journal article" date="2019" name="Int. J. Syst. Evol. Microbiol.">
        <title>The Global Catalogue of Microorganisms (GCM) 10K type strain sequencing project: providing services to taxonomists for standard genome sequencing and annotation.</title>
        <authorList>
            <consortium name="The Broad Institute Genomics Platform"/>
            <consortium name="The Broad Institute Genome Sequencing Center for Infectious Disease"/>
            <person name="Wu L."/>
            <person name="Ma J."/>
        </authorList>
    </citation>
    <scope>NUCLEOTIDE SEQUENCE [LARGE SCALE GENOMIC DNA]</scope>
    <source>
        <strain evidence="7">CECT 7806</strain>
    </source>
</reference>
<feature type="transmembrane region" description="Helical" evidence="5">
    <location>
        <begin position="179"/>
        <end position="204"/>
    </location>
</feature>
<comment type="subcellular location">
    <subcellularLocation>
        <location evidence="1">Membrane</location>
        <topology evidence="1">Multi-pass membrane protein</topology>
    </subcellularLocation>
</comment>
<dbReference type="RefSeq" id="WP_238291420.1">
    <property type="nucleotide sequence ID" value="NZ_BPQS01000037.1"/>
</dbReference>
<protein>
    <submittedName>
        <fullName evidence="6">C4-dicarboxylate ABC transporter</fullName>
    </submittedName>
</protein>
<dbReference type="Gene3D" id="1.50.10.150">
    <property type="entry name" value="Voltage-dependent anion channel"/>
    <property type="match status" value="1"/>
</dbReference>
<dbReference type="EMBL" id="JAUFPT010000111">
    <property type="protein sequence ID" value="MDN3574689.1"/>
    <property type="molecule type" value="Genomic_DNA"/>
</dbReference>
<feature type="transmembrane region" description="Helical" evidence="5">
    <location>
        <begin position="21"/>
        <end position="40"/>
    </location>
</feature>
<keyword evidence="7" id="KW-1185">Reference proteome</keyword>
<dbReference type="InterPro" id="IPR004695">
    <property type="entry name" value="SLAC1/Mae1/Ssu1/TehA"/>
</dbReference>
<gene>
    <name evidence="6" type="ORF">QWZ18_29340</name>
</gene>
<evidence type="ECO:0000313" key="6">
    <source>
        <dbReference type="EMBL" id="MDN3574689.1"/>
    </source>
</evidence>
<feature type="transmembrane region" description="Helical" evidence="5">
    <location>
        <begin position="52"/>
        <end position="74"/>
    </location>
</feature>
<name>A0ABT8AXG8_9HYPH</name>
<organism evidence="6 7">
    <name type="scientific">Methylobacterium longum</name>
    <dbReference type="NCBI Taxonomy" id="767694"/>
    <lineage>
        <taxon>Bacteria</taxon>
        <taxon>Pseudomonadati</taxon>
        <taxon>Pseudomonadota</taxon>
        <taxon>Alphaproteobacteria</taxon>
        <taxon>Hyphomicrobiales</taxon>
        <taxon>Methylobacteriaceae</taxon>
        <taxon>Methylobacterium</taxon>
    </lineage>
</organism>
<dbReference type="InterPro" id="IPR052951">
    <property type="entry name" value="Tellurite_res_ion_channel"/>
</dbReference>
<dbReference type="Proteomes" id="UP001244297">
    <property type="component" value="Unassembled WGS sequence"/>
</dbReference>
<evidence type="ECO:0000256" key="3">
    <source>
        <dbReference type="ARBA" id="ARBA00022989"/>
    </source>
</evidence>
<evidence type="ECO:0000313" key="7">
    <source>
        <dbReference type="Proteomes" id="UP001244297"/>
    </source>
</evidence>